<sequence length="36" mass="4074">YYYLQAITKPVTDECAFIEENAGFIFGNLTSLNLLT</sequence>
<dbReference type="Proteomes" id="UP000316621">
    <property type="component" value="Chromosome 5"/>
</dbReference>
<name>A0A4Y7JVN2_PAPSO</name>
<protein>
    <submittedName>
        <fullName evidence="1">Uncharacterized protein</fullName>
    </submittedName>
</protein>
<dbReference type="EMBL" id="CM010719">
    <property type="protein sequence ID" value="RZC64110.1"/>
    <property type="molecule type" value="Genomic_DNA"/>
</dbReference>
<keyword evidence="2" id="KW-1185">Reference proteome</keyword>
<dbReference type="AlphaFoldDB" id="A0A4Y7JVN2"/>
<gene>
    <name evidence="1" type="ORF">C5167_025874</name>
</gene>
<organism evidence="1 2">
    <name type="scientific">Papaver somniferum</name>
    <name type="common">Opium poppy</name>
    <dbReference type="NCBI Taxonomy" id="3469"/>
    <lineage>
        <taxon>Eukaryota</taxon>
        <taxon>Viridiplantae</taxon>
        <taxon>Streptophyta</taxon>
        <taxon>Embryophyta</taxon>
        <taxon>Tracheophyta</taxon>
        <taxon>Spermatophyta</taxon>
        <taxon>Magnoliopsida</taxon>
        <taxon>Ranunculales</taxon>
        <taxon>Papaveraceae</taxon>
        <taxon>Papaveroideae</taxon>
        <taxon>Papaver</taxon>
    </lineage>
</organism>
<reference evidence="1 2" key="1">
    <citation type="journal article" date="2018" name="Science">
        <title>The opium poppy genome and morphinan production.</title>
        <authorList>
            <person name="Guo L."/>
            <person name="Winzer T."/>
            <person name="Yang X."/>
            <person name="Li Y."/>
            <person name="Ning Z."/>
            <person name="He Z."/>
            <person name="Teodor R."/>
            <person name="Lu Y."/>
            <person name="Bowser T.A."/>
            <person name="Graham I.A."/>
            <person name="Ye K."/>
        </authorList>
    </citation>
    <scope>NUCLEOTIDE SEQUENCE [LARGE SCALE GENOMIC DNA]</scope>
    <source>
        <strain evidence="2">cv. HN1</strain>
        <tissue evidence="1">Leaves</tissue>
    </source>
</reference>
<dbReference type="Gramene" id="RZC64110">
    <property type="protein sequence ID" value="RZC64110"/>
    <property type="gene ID" value="C5167_025874"/>
</dbReference>
<evidence type="ECO:0000313" key="1">
    <source>
        <dbReference type="EMBL" id="RZC64110.1"/>
    </source>
</evidence>
<accession>A0A4Y7JVN2</accession>
<feature type="non-terminal residue" evidence="1">
    <location>
        <position position="1"/>
    </location>
</feature>
<evidence type="ECO:0000313" key="2">
    <source>
        <dbReference type="Proteomes" id="UP000316621"/>
    </source>
</evidence>
<proteinExistence type="predicted"/>